<reference evidence="2" key="1">
    <citation type="submission" date="2021-01" db="EMBL/GenBank/DDBJ databases">
        <authorList>
            <person name="Corre E."/>
            <person name="Pelletier E."/>
            <person name="Niang G."/>
            <person name="Scheremetjew M."/>
            <person name="Finn R."/>
            <person name="Kale V."/>
            <person name="Holt S."/>
            <person name="Cochrane G."/>
            <person name="Meng A."/>
            <person name="Brown T."/>
            <person name="Cohen L."/>
        </authorList>
    </citation>
    <scope>NUCLEOTIDE SEQUENCE</scope>
    <source>
        <strain evidence="2">SL-175</strain>
    </source>
</reference>
<accession>A0A7S0X821</accession>
<sequence length="335" mass="39179">MVRGRNWSHQVCWMVVQKSVILGLTPREIERDLEPSGPAETTIHQILQRFRHGVALTGRGRARRCDRALQGDDLLLFMRLIINNPLSFLDELQSGLASLTIQGVFDGRRISTSVLCSTMQELGITRRKLYTLSHHFCELKRMQFWTRYQLGYTIDMCTFLDESGVKKNDMMRQFQYYWRGMRSQNRAIWIGGRSHTMIPYMSVYGVIDWKILRAKRNSDPRGTNTNQFKRYVRQCVVPHLRPYPEPHSVVVLDRASIYFRPDVIEMIERTGARVLPLAPYCPWDNPTEYLHAWVKAWLKRHQVWVEQVGAIRAIGTAFECLPDGYARRTIEHCGY</sequence>
<name>A0A7S0X821_9CHLO</name>
<protein>
    <recommendedName>
        <fullName evidence="1">Tc1-like transposase DDE domain-containing protein</fullName>
    </recommendedName>
</protein>
<dbReference type="InterPro" id="IPR036397">
    <property type="entry name" value="RNaseH_sf"/>
</dbReference>
<evidence type="ECO:0000259" key="1">
    <source>
        <dbReference type="Pfam" id="PF13358"/>
    </source>
</evidence>
<dbReference type="InterPro" id="IPR038717">
    <property type="entry name" value="Tc1-like_DDE_dom"/>
</dbReference>
<dbReference type="PANTHER" id="PTHR46564">
    <property type="entry name" value="TRANSPOSASE"/>
    <property type="match status" value="1"/>
</dbReference>
<dbReference type="AlphaFoldDB" id="A0A7S0X821"/>
<dbReference type="EMBL" id="HBFC01016438">
    <property type="protein sequence ID" value="CAD8707034.1"/>
    <property type="molecule type" value="Transcribed_RNA"/>
</dbReference>
<dbReference type="PANTHER" id="PTHR46564:SF1">
    <property type="entry name" value="TRANSPOSASE"/>
    <property type="match status" value="1"/>
</dbReference>
<evidence type="ECO:0000313" key="2">
    <source>
        <dbReference type="EMBL" id="CAD8707034.1"/>
    </source>
</evidence>
<dbReference type="GO" id="GO:0003676">
    <property type="term" value="F:nucleic acid binding"/>
    <property type="evidence" value="ECO:0007669"/>
    <property type="project" value="InterPro"/>
</dbReference>
<proteinExistence type="predicted"/>
<feature type="domain" description="Tc1-like transposase DDE" evidence="1">
    <location>
        <begin position="159"/>
        <end position="302"/>
    </location>
</feature>
<dbReference type="Pfam" id="PF13358">
    <property type="entry name" value="DDE_3"/>
    <property type="match status" value="1"/>
</dbReference>
<dbReference type="Gene3D" id="3.30.420.10">
    <property type="entry name" value="Ribonuclease H-like superfamily/Ribonuclease H"/>
    <property type="match status" value="1"/>
</dbReference>
<gene>
    <name evidence="2" type="ORF">MANT1106_LOCUS9717</name>
</gene>
<organism evidence="2">
    <name type="scientific">Mantoniella antarctica</name>
    <dbReference type="NCBI Taxonomy" id="81844"/>
    <lineage>
        <taxon>Eukaryota</taxon>
        <taxon>Viridiplantae</taxon>
        <taxon>Chlorophyta</taxon>
        <taxon>Mamiellophyceae</taxon>
        <taxon>Mamiellales</taxon>
        <taxon>Mamiellaceae</taxon>
        <taxon>Mantoniella</taxon>
    </lineage>
</organism>